<proteinExistence type="predicted"/>
<dbReference type="AlphaFoldDB" id="A0A1G9HIM2"/>
<organism evidence="1 2">
    <name type="scientific">Catalinimonas alkaloidigena</name>
    <dbReference type="NCBI Taxonomy" id="1075417"/>
    <lineage>
        <taxon>Bacteria</taxon>
        <taxon>Pseudomonadati</taxon>
        <taxon>Bacteroidota</taxon>
        <taxon>Cytophagia</taxon>
        <taxon>Cytophagales</taxon>
        <taxon>Catalimonadaceae</taxon>
        <taxon>Catalinimonas</taxon>
    </lineage>
</organism>
<keyword evidence="2" id="KW-1185">Reference proteome</keyword>
<dbReference type="EMBL" id="FNFO01000004">
    <property type="protein sequence ID" value="SDL12596.1"/>
    <property type="molecule type" value="Genomic_DNA"/>
</dbReference>
<protein>
    <submittedName>
        <fullName evidence="1">Uncharacterized protein</fullName>
    </submittedName>
</protein>
<name>A0A1G9HIM2_9BACT</name>
<dbReference type="RefSeq" id="WP_176956026.1">
    <property type="nucleotide sequence ID" value="NZ_FNFO01000004.1"/>
</dbReference>
<evidence type="ECO:0000313" key="2">
    <source>
        <dbReference type="Proteomes" id="UP000198510"/>
    </source>
</evidence>
<gene>
    <name evidence="1" type="ORF">SAMN05421823_104444</name>
</gene>
<dbReference type="STRING" id="1075417.SAMN05421823_104444"/>
<accession>A0A1G9HIM2</accession>
<dbReference type="Proteomes" id="UP000198510">
    <property type="component" value="Unassembled WGS sequence"/>
</dbReference>
<evidence type="ECO:0000313" key="1">
    <source>
        <dbReference type="EMBL" id="SDL12596.1"/>
    </source>
</evidence>
<sequence>MNRQKKIFLWLSLLFTLGVIVMTIDFMSRTTPPGAKRKHIVDAVAPLQDSTRADSVAP</sequence>
<reference evidence="1 2" key="1">
    <citation type="submission" date="2016-10" db="EMBL/GenBank/DDBJ databases">
        <authorList>
            <person name="de Groot N.N."/>
        </authorList>
    </citation>
    <scope>NUCLEOTIDE SEQUENCE [LARGE SCALE GENOMIC DNA]</scope>
    <source>
        <strain evidence="1 2">DSM 25186</strain>
    </source>
</reference>